<dbReference type="AlphaFoldDB" id="A0AAA9SYI3"/>
<reference evidence="3" key="3">
    <citation type="submission" date="2025-09" db="UniProtKB">
        <authorList>
            <consortium name="Ensembl"/>
        </authorList>
    </citation>
    <scope>IDENTIFICATION</scope>
    <source>
        <strain evidence="3">Hereford</strain>
    </source>
</reference>
<dbReference type="GeneTree" id="ENSGT00390000009243"/>
<name>A0AAA9SYI3_BOVIN</name>
<evidence type="ECO:0000256" key="2">
    <source>
        <dbReference type="SAM" id="Phobius"/>
    </source>
</evidence>
<dbReference type="Proteomes" id="UP000009136">
    <property type="component" value="Chromosome 25"/>
</dbReference>
<gene>
    <name evidence="3" type="primary">TMEM270</name>
</gene>
<accession>A0AAA9SYI3</accession>
<proteinExistence type="predicted"/>
<reference evidence="3" key="2">
    <citation type="submission" date="2025-08" db="UniProtKB">
        <authorList>
            <consortium name="Ensembl"/>
        </authorList>
    </citation>
    <scope>IDENTIFICATION</scope>
    <source>
        <strain evidence="3">Hereford</strain>
    </source>
</reference>
<dbReference type="PANTHER" id="PTHR37369:SF1">
    <property type="entry name" value="TRANSMEMBRANE PROTEIN 270"/>
    <property type="match status" value="1"/>
</dbReference>
<feature type="compositionally biased region" description="Pro residues" evidence="1">
    <location>
        <begin position="258"/>
        <end position="280"/>
    </location>
</feature>
<dbReference type="InterPro" id="IPR029166">
    <property type="entry name" value="WBS28"/>
</dbReference>
<dbReference type="Ensembl" id="ENSBTAT00000131776.1">
    <property type="protein sequence ID" value="ENSBTAP00000088413.1"/>
    <property type="gene ID" value="ENSBTAG00000014810.6"/>
</dbReference>
<reference evidence="3" key="1">
    <citation type="submission" date="2018-03" db="EMBL/GenBank/DDBJ databases">
        <title>ARS-UCD1.2.</title>
        <authorList>
            <person name="Rosen B.D."/>
            <person name="Bickhart D.M."/>
            <person name="Koren S."/>
            <person name="Schnabel R.D."/>
            <person name="Hall R."/>
            <person name="Zimin A."/>
            <person name="Dreischer C."/>
            <person name="Schultheiss S."/>
            <person name="Schroeder S.G."/>
            <person name="Elsik C.G."/>
            <person name="Couldrey C."/>
            <person name="Liu G.E."/>
            <person name="Van Tassell C.P."/>
            <person name="Phillippy A.M."/>
            <person name="Smith T.P.L."/>
            <person name="Medrano J.F."/>
        </authorList>
    </citation>
    <scope>NUCLEOTIDE SEQUENCE [LARGE SCALE GENOMIC DNA]</scope>
    <source>
        <strain evidence="3">Hereford</strain>
    </source>
</reference>
<keyword evidence="2" id="KW-0812">Transmembrane</keyword>
<organism evidence="3 4">
    <name type="scientific">Bos taurus</name>
    <name type="common">Bovine</name>
    <dbReference type="NCBI Taxonomy" id="9913"/>
    <lineage>
        <taxon>Eukaryota</taxon>
        <taxon>Metazoa</taxon>
        <taxon>Chordata</taxon>
        <taxon>Craniata</taxon>
        <taxon>Vertebrata</taxon>
        <taxon>Euteleostomi</taxon>
        <taxon>Mammalia</taxon>
        <taxon>Eutheria</taxon>
        <taxon>Laurasiatheria</taxon>
        <taxon>Artiodactyla</taxon>
        <taxon>Ruminantia</taxon>
        <taxon>Pecora</taxon>
        <taxon>Bovidae</taxon>
        <taxon>Bovinae</taxon>
        <taxon>Bos</taxon>
    </lineage>
</organism>
<evidence type="ECO:0000256" key="1">
    <source>
        <dbReference type="SAM" id="MobiDB-lite"/>
    </source>
</evidence>
<feature type="region of interest" description="Disordered" evidence="1">
    <location>
        <begin position="244"/>
        <end position="280"/>
    </location>
</feature>
<keyword evidence="2" id="KW-1133">Transmembrane helix</keyword>
<protein>
    <submittedName>
        <fullName evidence="3">Transmembrane protein 270</fullName>
    </submittedName>
</protein>
<keyword evidence="2" id="KW-0472">Membrane</keyword>
<sequence length="280" mass="30705">CLREQSPIRKATGCGRQVPQFLCSDGAGGRERGDFHGNWVPTLIQNRAHLYNFLLLKIFLFNHWLLGLTQEAQGFHPPSKIAGCPVGRVLRAGLTLLEVPVCLALRVPRLVWAGLLGCARALGLGPKWLGAWEQLGLSAATWTDLFLSCLHSLMLAALLLLLLVWRLYQKAQCCSLGRLPRKALLQNRVVRRSLALLKSLYWWVESTAALTSWHLAYLITWTTCLASHLLQAAFEHTAQLAQAQEAEPQKALGLSSETPPPGPPAPGARPVLPEPGTPGE</sequence>
<keyword evidence="4" id="KW-1185">Reference proteome</keyword>
<dbReference type="Pfam" id="PF15164">
    <property type="entry name" value="WBS28"/>
    <property type="match status" value="1"/>
</dbReference>
<evidence type="ECO:0000313" key="3">
    <source>
        <dbReference type="Ensembl" id="ENSBTAP00000088413.1"/>
    </source>
</evidence>
<dbReference type="PANTHER" id="PTHR37369">
    <property type="entry name" value="TRANSMEMBRANE PROTEIN 270"/>
    <property type="match status" value="1"/>
</dbReference>
<evidence type="ECO:0000313" key="4">
    <source>
        <dbReference type="Proteomes" id="UP000009136"/>
    </source>
</evidence>
<feature type="transmembrane region" description="Helical" evidence="2">
    <location>
        <begin position="145"/>
        <end position="168"/>
    </location>
</feature>